<keyword evidence="1" id="KW-0472">Membrane</keyword>
<sequence length="161" mass="17841">TDSAQPLRQQILLHNITGMSMVVHLVVVWMAVLLVSGAPQYGQSDGCGLWWQRPCPSESRYCDTWCEYPMDSGRFKCCDIVPTGPRTPELECPIDPRRPEDCNIFQVIETGARSGFRGTNYFAPPLPPPTECFSYYDCPSGLGCCYDACLGKTCKHPAPIG</sequence>
<keyword evidence="1" id="KW-0812">Transmembrane</keyword>
<evidence type="ECO:0000313" key="3">
    <source>
        <dbReference type="Proteomes" id="UP001497623"/>
    </source>
</evidence>
<gene>
    <name evidence="2" type="ORF">MNOR_LOCUS13788</name>
</gene>
<organism evidence="2 3">
    <name type="scientific">Meganyctiphanes norvegica</name>
    <name type="common">Northern krill</name>
    <name type="synonym">Thysanopoda norvegica</name>
    <dbReference type="NCBI Taxonomy" id="48144"/>
    <lineage>
        <taxon>Eukaryota</taxon>
        <taxon>Metazoa</taxon>
        <taxon>Ecdysozoa</taxon>
        <taxon>Arthropoda</taxon>
        <taxon>Crustacea</taxon>
        <taxon>Multicrustacea</taxon>
        <taxon>Malacostraca</taxon>
        <taxon>Eumalacostraca</taxon>
        <taxon>Eucarida</taxon>
        <taxon>Euphausiacea</taxon>
        <taxon>Euphausiidae</taxon>
        <taxon>Meganyctiphanes</taxon>
    </lineage>
</organism>
<reference evidence="2 3" key="1">
    <citation type="submission" date="2024-05" db="EMBL/GenBank/DDBJ databases">
        <authorList>
            <person name="Wallberg A."/>
        </authorList>
    </citation>
    <scope>NUCLEOTIDE SEQUENCE [LARGE SCALE GENOMIC DNA]</scope>
</reference>
<protein>
    <submittedName>
        <fullName evidence="2">Uncharacterized protein</fullName>
    </submittedName>
</protein>
<name>A0AAV2QNB2_MEGNR</name>
<dbReference type="Proteomes" id="UP001497623">
    <property type="component" value="Unassembled WGS sequence"/>
</dbReference>
<keyword evidence="3" id="KW-1185">Reference proteome</keyword>
<comment type="caution">
    <text evidence="2">The sequence shown here is derived from an EMBL/GenBank/DDBJ whole genome shotgun (WGS) entry which is preliminary data.</text>
</comment>
<evidence type="ECO:0000313" key="2">
    <source>
        <dbReference type="EMBL" id="CAL4089382.1"/>
    </source>
</evidence>
<dbReference type="AlphaFoldDB" id="A0AAV2QNB2"/>
<proteinExistence type="predicted"/>
<accession>A0AAV2QNB2</accession>
<feature type="non-terminal residue" evidence="2">
    <location>
        <position position="1"/>
    </location>
</feature>
<evidence type="ECO:0000256" key="1">
    <source>
        <dbReference type="SAM" id="Phobius"/>
    </source>
</evidence>
<keyword evidence="1" id="KW-1133">Transmembrane helix</keyword>
<dbReference type="EMBL" id="CAXKWB010008031">
    <property type="protein sequence ID" value="CAL4089382.1"/>
    <property type="molecule type" value="Genomic_DNA"/>
</dbReference>
<feature type="transmembrane region" description="Helical" evidence="1">
    <location>
        <begin position="12"/>
        <end position="35"/>
    </location>
</feature>